<dbReference type="Proteomes" id="UP000006742">
    <property type="component" value="Chromosome"/>
</dbReference>
<sequence length="44" mass="5044">MNAGKKLGKSQVSPVRLREIPGRRVPDRLARVWSVRYLHGSLKM</sequence>
<name>D6ZL51_MOBCV</name>
<evidence type="ECO:0000313" key="1">
    <source>
        <dbReference type="EMBL" id="ADI67450.1"/>
    </source>
</evidence>
<reference evidence="2" key="1">
    <citation type="submission" date="2010-03" db="EMBL/GenBank/DDBJ databases">
        <title>Complete sequence of Mobiluncus curtisii ATCC 43063.</title>
        <authorList>
            <person name="Muzny D."/>
            <person name="Qin X."/>
            <person name="Deng J."/>
            <person name="Jiang H."/>
            <person name="Liu Y."/>
            <person name="Qu J."/>
            <person name="Song X.-Z."/>
            <person name="Zhang L."/>
            <person name="Thornton R."/>
            <person name="Coyle M."/>
            <person name="Francisco L."/>
            <person name="Jackson L."/>
            <person name="Javaid M."/>
            <person name="Korchina V."/>
            <person name="Kovar C."/>
            <person name="Mata R."/>
            <person name="Mathew T."/>
            <person name="Ngo R."/>
            <person name="Nguyen L."/>
            <person name="Nguyen N."/>
            <person name="Okwuonu G."/>
            <person name="Ongeri F."/>
            <person name="Pham C."/>
            <person name="Simmons D."/>
            <person name="Wilczek-Boney K."/>
            <person name="Hale W."/>
            <person name="Jakkamsetti A."/>
            <person name="Pham P."/>
            <person name="Ruth R."/>
            <person name="San Lucas F."/>
            <person name="Warren J."/>
            <person name="Zhang J."/>
            <person name="Zhao Z."/>
            <person name="Zhou C."/>
            <person name="Zhu D."/>
            <person name="Lee S."/>
            <person name="Bess C."/>
            <person name="Blankenburg K."/>
            <person name="Forbes L."/>
            <person name="Fu Q."/>
            <person name="Gubbala S."/>
            <person name="Hirani K."/>
            <person name="Jayaseelan J.C."/>
            <person name="Lara F."/>
            <person name="Munidasa M."/>
            <person name="Palculict T."/>
            <person name="Patil S."/>
            <person name="Pu L.-L."/>
            <person name="Saada N."/>
            <person name="Tang L."/>
            <person name="Weissenberger G."/>
            <person name="Zhu Y."/>
            <person name="Hemphill L."/>
            <person name="Shang Y."/>
            <person name="Youmans B."/>
            <person name="Ayvaz T."/>
            <person name="Ross M."/>
            <person name="Santibanez J."/>
            <person name="Aqrawi P."/>
            <person name="Gross S."/>
            <person name="Joshi V."/>
            <person name="Fowler G."/>
            <person name="Nazareth L."/>
            <person name="Reid J."/>
            <person name="Worley K."/>
            <person name="Petrosino J."/>
            <person name="Highlander S."/>
            <person name="Gibbs R."/>
            <person name="Gibbs R."/>
        </authorList>
    </citation>
    <scope>NUCLEOTIDE SEQUENCE [LARGE SCALE GENOMIC DNA]</scope>
    <source>
        <strain evidence="2">ATCC 43063 / DSM 2711 / V125</strain>
    </source>
</reference>
<evidence type="ECO:0000313" key="2">
    <source>
        <dbReference type="Proteomes" id="UP000006742"/>
    </source>
</evidence>
<dbReference type="KEGG" id="mcu:HMPREF0573_11131"/>
<dbReference type="EMBL" id="CP001992">
    <property type="protein sequence ID" value="ADI67450.1"/>
    <property type="molecule type" value="Genomic_DNA"/>
</dbReference>
<accession>D6ZL51</accession>
<gene>
    <name evidence="1" type="ordered locus">HMPREF0573_11131</name>
</gene>
<protein>
    <submittedName>
        <fullName evidence="1">Uncharacterized protein</fullName>
    </submittedName>
</protein>
<organism evidence="1 2">
    <name type="scientific">Mobiluncus curtisii (strain ATCC 43063 / DSM 2711 / V125)</name>
    <name type="common">Falcivibrio vaginalis</name>
    <dbReference type="NCBI Taxonomy" id="548479"/>
    <lineage>
        <taxon>Bacteria</taxon>
        <taxon>Bacillati</taxon>
        <taxon>Actinomycetota</taxon>
        <taxon>Actinomycetes</taxon>
        <taxon>Actinomycetales</taxon>
        <taxon>Actinomycetaceae</taxon>
        <taxon>Mobiluncus</taxon>
    </lineage>
</organism>
<dbReference type="STRING" id="548479.HMPREF0573_11131"/>
<dbReference type="HOGENOM" id="CLU_3218726_0_0_11"/>
<dbReference type="AlphaFoldDB" id="D6ZL51"/>
<proteinExistence type="predicted"/>
<keyword evidence="2" id="KW-1185">Reference proteome</keyword>